<dbReference type="InterPro" id="IPR036390">
    <property type="entry name" value="WH_DNA-bd_sf"/>
</dbReference>
<dbReference type="SUPFAM" id="SSF46785">
    <property type="entry name" value="Winged helix' DNA-binding domain"/>
    <property type="match status" value="1"/>
</dbReference>
<sequence>MRLNNLSSRQKKIIAILIESSDVVTIKELADEIGVSKRTINRELSSLRKVLEEFNLTLKSKPGVGISIEGKKEFLEEAQKNLKEISEKKDLTPQERYTYIIEEFLLSDRFQKLTALAYKLAVTEATISYDLNKVAKWFEERGLSLVRKQGVGVYLKGSEASFRKAIIDFLYANMEKEDILTLIRNNLKNKIADKETIAARIRDKILGFMNMDIFSQLEETVDEILKEAKFNMVNTSYIGLIIHLSLAINRLEAGEKIYINKDKLDKLKSTKEYEIAEKLSTKLEQVFDLIIPIEEKAYIAMHLKGAKLMNKLEFDGEPLAIEKLEVIKLARILVREVEKELKVTISDDVTLISGLVTHLEPAISRIKLGMEIRNPILADLKREYSDIFSATKRAADKIAEVIEASIPDSEIGFLTMHIAAAVENVNRYKVKVLLVCSSGIGSSKILSTRLKKTIENLEIVDEVSAFSLEQNRIGQEDIDLIISTIPIDNYQDKLVVVSPILLPEEVQRIKRKIRQIEMANLERDTERELKKEERIEDELEIMAKISNDIISILKNVKVKKIAIKNYDQIIKEVSKKDFIPLNTDSKAVYNALKAREEKGSTIIPEMKLTLLHARTDGIQKPFIGLVILDEAILLSGPNNLKQEVDRIIVLLAPKELISEEIQLISSFSASIIENKDFHNVIREGNQEELIDYLRKVMEDYYRTLFK</sequence>
<dbReference type="Pfam" id="PF02302">
    <property type="entry name" value="PTS_IIB"/>
    <property type="match status" value="1"/>
</dbReference>
<keyword evidence="4" id="KW-0804">Transcription</keyword>
<accession>A0A1C0ABM8</accession>
<dbReference type="Gene3D" id="3.40.930.10">
    <property type="entry name" value="Mannitol-specific EII, Chain A"/>
    <property type="match status" value="1"/>
</dbReference>
<dbReference type="InterPro" id="IPR011608">
    <property type="entry name" value="PRD"/>
</dbReference>
<dbReference type="InterPro" id="IPR050661">
    <property type="entry name" value="BglG_antiterminators"/>
</dbReference>
<dbReference type="GO" id="GO:0006355">
    <property type="term" value="P:regulation of DNA-templated transcription"/>
    <property type="evidence" value="ECO:0007669"/>
    <property type="project" value="InterPro"/>
</dbReference>
<feature type="domain" description="PTS EIIA type-2" evidence="5">
    <location>
        <begin position="543"/>
        <end position="696"/>
    </location>
</feature>
<dbReference type="AlphaFoldDB" id="A0A1C0ABM8"/>
<reference evidence="9" key="1">
    <citation type="submission" date="2016-07" db="EMBL/GenBank/DDBJ databases">
        <authorList>
            <person name="Florea S."/>
            <person name="Webb J.S."/>
            <person name="Jaromczyk J."/>
            <person name="Schardl C.L."/>
        </authorList>
    </citation>
    <scope>NUCLEOTIDE SEQUENCE [LARGE SCALE GENOMIC DNA]</scope>
    <source>
        <strain evidence="9">Z6</strain>
    </source>
</reference>
<keyword evidence="1" id="KW-0808">Transferase</keyword>
<evidence type="ECO:0000313" key="8">
    <source>
        <dbReference type="EMBL" id="OCL27777.1"/>
    </source>
</evidence>
<evidence type="ECO:0000313" key="9">
    <source>
        <dbReference type="Proteomes" id="UP000093514"/>
    </source>
</evidence>
<organism evidence="8 9">
    <name type="scientific">Orenia metallireducens</name>
    <dbReference type="NCBI Taxonomy" id="1413210"/>
    <lineage>
        <taxon>Bacteria</taxon>
        <taxon>Bacillati</taxon>
        <taxon>Bacillota</taxon>
        <taxon>Clostridia</taxon>
        <taxon>Halanaerobiales</taxon>
        <taxon>Halobacteroidaceae</taxon>
        <taxon>Orenia</taxon>
    </lineage>
</organism>
<dbReference type="EMBL" id="LWDV01000007">
    <property type="protein sequence ID" value="OCL27777.1"/>
    <property type="molecule type" value="Genomic_DNA"/>
</dbReference>
<dbReference type="Pfam" id="PF00874">
    <property type="entry name" value="PRD"/>
    <property type="match status" value="2"/>
</dbReference>
<dbReference type="PROSITE" id="PS51372">
    <property type="entry name" value="PRD_2"/>
    <property type="match status" value="2"/>
</dbReference>
<dbReference type="PROSITE" id="PS51094">
    <property type="entry name" value="PTS_EIIA_TYPE_2"/>
    <property type="match status" value="1"/>
</dbReference>
<dbReference type="InterPro" id="IPR016152">
    <property type="entry name" value="PTrfase/Anion_transptr"/>
</dbReference>
<dbReference type="OrthoDB" id="3175596at2"/>
<dbReference type="Proteomes" id="UP000093514">
    <property type="component" value="Unassembled WGS sequence"/>
</dbReference>
<dbReference type="InterPro" id="IPR003501">
    <property type="entry name" value="PTS_EIIB_2/3"/>
</dbReference>
<reference evidence="8 9" key="2">
    <citation type="submission" date="2016-08" db="EMBL/GenBank/DDBJ databases">
        <title>Orenia metallireducens sp. nov. strain Z6, a Novel Metal-reducing Firmicute from the Deep Subsurface.</title>
        <authorList>
            <person name="Maxim B.I."/>
            <person name="Kenneth K."/>
            <person name="Flynn T.M."/>
            <person name="Oloughlin E.J."/>
            <person name="Locke R.A."/>
            <person name="Weber J.R."/>
            <person name="Egan S.M."/>
            <person name="Mackie R.I."/>
            <person name="Cann I.K."/>
        </authorList>
    </citation>
    <scope>NUCLEOTIDE SEQUENCE [LARGE SCALE GENOMIC DNA]</scope>
    <source>
        <strain evidence="8 9">Z6</strain>
    </source>
</reference>
<protein>
    <submittedName>
        <fullName evidence="8">Uncharacterized protein</fullName>
    </submittedName>
</protein>
<feature type="domain" description="PRD" evidence="7">
    <location>
        <begin position="321"/>
        <end position="428"/>
    </location>
</feature>
<dbReference type="Gene3D" id="1.10.10.10">
    <property type="entry name" value="Winged helix-like DNA-binding domain superfamily/Winged helix DNA-binding domain"/>
    <property type="match status" value="1"/>
</dbReference>
<dbReference type="InterPro" id="IPR036388">
    <property type="entry name" value="WH-like_DNA-bd_sf"/>
</dbReference>
<dbReference type="PROSITE" id="PS51099">
    <property type="entry name" value="PTS_EIIB_TYPE_2"/>
    <property type="match status" value="1"/>
</dbReference>
<dbReference type="InterPro" id="IPR013011">
    <property type="entry name" value="PTS_EIIB_2"/>
</dbReference>
<comment type="caution">
    <text evidence="8">The sequence shown here is derived from an EMBL/GenBank/DDBJ whole genome shotgun (WGS) entry which is preliminary data.</text>
</comment>
<dbReference type="Gene3D" id="1.10.1790.10">
    <property type="entry name" value="PRD domain"/>
    <property type="match status" value="2"/>
</dbReference>
<dbReference type="Pfam" id="PF08279">
    <property type="entry name" value="HTH_11"/>
    <property type="match status" value="1"/>
</dbReference>
<keyword evidence="3" id="KW-0805">Transcription regulation</keyword>
<name>A0A1C0ABM8_9FIRM</name>
<dbReference type="InterPro" id="IPR036634">
    <property type="entry name" value="PRD_sf"/>
</dbReference>
<dbReference type="SUPFAM" id="SSF63520">
    <property type="entry name" value="PTS-regulatory domain, PRD"/>
    <property type="match status" value="2"/>
</dbReference>
<evidence type="ECO:0000256" key="3">
    <source>
        <dbReference type="ARBA" id="ARBA00023015"/>
    </source>
</evidence>
<feature type="domain" description="PRD" evidence="7">
    <location>
        <begin position="208"/>
        <end position="313"/>
    </location>
</feature>
<dbReference type="CDD" id="cd05568">
    <property type="entry name" value="PTS_IIB_bgl_like"/>
    <property type="match status" value="1"/>
</dbReference>
<dbReference type="Gene3D" id="3.40.50.2300">
    <property type="match status" value="1"/>
</dbReference>
<keyword evidence="9" id="KW-1185">Reference proteome</keyword>
<feature type="domain" description="PTS EIIB type-2" evidence="6">
    <location>
        <begin position="430"/>
        <end position="521"/>
    </location>
</feature>
<evidence type="ECO:0000256" key="1">
    <source>
        <dbReference type="ARBA" id="ARBA00022679"/>
    </source>
</evidence>
<dbReference type="InterPro" id="IPR036095">
    <property type="entry name" value="PTS_EIIB-like_sf"/>
</dbReference>
<dbReference type="InterPro" id="IPR002178">
    <property type="entry name" value="PTS_EIIA_type-2_dom"/>
</dbReference>
<dbReference type="Pfam" id="PF00359">
    <property type="entry name" value="PTS_EIIA_2"/>
    <property type="match status" value="1"/>
</dbReference>
<evidence type="ECO:0000256" key="2">
    <source>
        <dbReference type="ARBA" id="ARBA00022737"/>
    </source>
</evidence>
<evidence type="ECO:0000259" key="5">
    <source>
        <dbReference type="PROSITE" id="PS51094"/>
    </source>
</evidence>
<dbReference type="GO" id="GO:0008982">
    <property type="term" value="F:protein-N(PI)-phosphohistidine-sugar phosphotransferase activity"/>
    <property type="evidence" value="ECO:0007669"/>
    <property type="project" value="InterPro"/>
</dbReference>
<gene>
    <name evidence="8" type="ORF">U472_04290</name>
</gene>
<dbReference type="PANTHER" id="PTHR30185">
    <property type="entry name" value="CRYPTIC BETA-GLUCOSIDE BGL OPERON ANTITERMINATOR"/>
    <property type="match status" value="1"/>
</dbReference>
<dbReference type="RefSeq" id="WP_068715861.1">
    <property type="nucleotide sequence ID" value="NZ_LWDV01000007.1"/>
</dbReference>
<dbReference type="SUPFAM" id="SSF55804">
    <property type="entry name" value="Phoshotransferase/anion transport protein"/>
    <property type="match status" value="1"/>
</dbReference>
<dbReference type="InterPro" id="IPR013196">
    <property type="entry name" value="HTH_11"/>
</dbReference>
<evidence type="ECO:0000256" key="4">
    <source>
        <dbReference type="ARBA" id="ARBA00023163"/>
    </source>
</evidence>
<proteinExistence type="predicted"/>
<evidence type="ECO:0000259" key="7">
    <source>
        <dbReference type="PROSITE" id="PS51372"/>
    </source>
</evidence>
<dbReference type="SUPFAM" id="SSF52794">
    <property type="entry name" value="PTS system IIB component-like"/>
    <property type="match status" value="1"/>
</dbReference>
<dbReference type="PANTHER" id="PTHR30185:SF18">
    <property type="entry name" value="TRANSCRIPTIONAL REGULATOR MTLR"/>
    <property type="match status" value="1"/>
</dbReference>
<dbReference type="GO" id="GO:0009401">
    <property type="term" value="P:phosphoenolpyruvate-dependent sugar phosphotransferase system"/>
    <property type="evidence" value="ECO:0007669"/>
    <property type="project" value="InterPro"/>
</dbReference>
<evidence type="ECO:0000259" key="6">
    <source>
        <dbReference type="PROSITE" id="PS51099"/>
    </source>
</evidence>
<keyword evidence="2" id="KW-0677">Repeat</keyword>